<dbReference type="PANTHER" id="PTHR30614">
    <property type="entry name" value="MEMBRANE COMPONENT OF AMINO ACID ABC TRANSPORTER"/>
    <property type="match status" value="1"/>
</dbReference>
<dbReference type="GO" id="GO:0022857">
    <property type="term" value="F:transmembrane transporter activity"/>
    <property type="evidence" value="ECO:0007669"/>
    <property type="project" value="InterPro"/>
</dbReference>
<evidence type="ECO:0000313" key="10">
    <source>
        <dbReference type="EMBL" id="MDB8002917.1"/>
    </source>
</evidence>
<dbReference type="PROSITE" id="PS50928">
    <property type="entry name" value="ABC_TM1"/>
    <property type="match status" value="1"/>
</dbReference>
<name>A0A174ZW23_9FIRM</name>
<dbReference type="OrthoDB" id="92598at2"/>
<dbReference type="InterPro" id="IPR000515">
    <property type="entry name" value="MetI-like"/>
</dbReference>
<dbReference type="Proteomes" id="UP000095662">
    <property type="component" value="Unassembled WGS sequence"/>
</dbReference>
<evidence type="ECO:0000313" key="9">
    <source>
        <dbReference type="EMBL" id="CUQ91464.1"/>
    </source>
</evidence>
<dbReference type="Gene3D" id="1.10.3720.10">
    <property type="entry name" value="MetI-like"/>
    <property type="match status" value="1"/>
</dbReference>
<dbReference type="CDD" id="cd06261">
    <property type="entry name" value="TM_PBP2"/>
    <property type="match status" value="1"/>
</dbReference>
<dbReference type="AlphaFoldDB" id="A0A174ZW23"/>
<comment type="similarity">
    <text evidence="7">Belongs to the binding-protein-dependent transport system permease family.</text>
</comment>
<gene>
    <name evidence="9" type="primary">tcyB</name>
    <name evidence="9" type="ORF">ERS852540_02343</name>
    <name evidence="10" type="ORF">PNE09_02425</name>
</gene>
<evidence type="ECO:0000256" key="3">
    <source>
        <dbReference type="ARBA" id="ARBA00022475"/>
    </source>
</evidence>
<dbReference type="NCBIfam" id="TIGR01726">
    <property type="entry name" value="HEQRo_perm_3TM"/>
    <property type="match status" value="1"/>
</dbReference>
<keyword evidence="5 7" id="KW-1133">Transmembrane helix</keyword>
<evidence type="ECO:0000256" key="4">
    <source>
        <dbReference type="ARBA" id="ARBA00022692"/>
    </source>
</evidence>
<evidence type="ECO:0000259" key="8">
    <source>
        <dbReference type="PROSITE" id="PS50928"/>
    </source>
</evidence>
<dbReference type="GO" id="GO:0043190">
    <property type="term" value="C:ATP-binding cassette (ABC) transporter complex"/>
    <property type="evidence" value="ECO:0007669"/>
    <property type="project" value="InterPro"/>
</dbReference>
<dbReference type="Proteomes" id="UP001210809">
    <property type="component" value="Unassembled WGS sequence"/>
</dbReference>
<dbReference type="Pfam" id="PF00528">
    <property type="entry name" value="BPD_transp_1"/>
    <property type="match status" value="1"/>
</dbReference>
<accession>A0A174ZW23</accession>
<feature type="transmembrane region" description="Helical" evidence="7">
    <location>
        <begin position="29"/>
        <end position="52"/>
    </location>
</feature>
<evidence type="ECO:0000256" key="2">
    <source>
        <dbReference type="ARBA" id="ARBA00022448"/>
    </source>
</evidence>
<evidence type="ECO:0000256" key="7">
    <source>
        <dbReference type="RuleBase" id="RU363032"/>
    </source>
</evidence>
<keyword evidence="2 7" id="KW-0813">Transport</keyword>
<organism evidence="9 11">
    <name type="scientific">[Eubacterium] siraeum</name>
    <dbReference type="NCBI Taxonomy" id="39492"/>
    <lineage>
        <taxon>Bacteria</taxon>
        <taxon>Bacillati</taxon>
        <taxon>Bacillota</taxon>
        <taxon>Clostridia</taxon>
        <taxon>Eubacteriales</taxon>
        <taxon>Oscillospiraceae</taxon>
        <taxon>Oscillospiraceae incertae sedis</taxon>
    </lineage>
</organism>
<feature type="transmembrane region" description="Helical" evidence="7">
    <location>
        <begin position="97"/>
        <end position="115"/>
    </location>
</feature>
<keyword evidence="4 7" id="KW-0812">Transmembrane</keyword>
<sequence>MQDLAVNLGIDVLFKGTNFIRLLGGLWTALWISLVSVAISIPLGIGMGVLMTKKNRILKAVLRVYLEFIRIMPQLVLLFIMFFGTTRAFGWDLSGEAASIIVFVLWGTAEMGDLVRGALISIPKHQYESSEALGLTNAQTYLYVIIPQTIRRLIPLSINLITRMIKTTSLILMIGVVEVLKVAQQIIEANRMTSPNGAFGVYLTVFLLYFIACWPISMLAKYLEKKWS</sequence>
<keyword evidence="3" id="KW-1003">Cell membrane</keyword>
<dbReference type="STRING" id="39492.ERS852540_02343"/>
<feature type="transmembrane region" description="Helical" evidence="7">
    <location>
        <begin position="64"/>
        <end position="85"/>
    </location>
</feature>
<dbReference type="InterPro" id="IPR035906">
    <property type="entry name" value="MetI-like_sf"/>
</dbReference>
<feature type="domain" description="ABC transmembrane type-1" evidence="8">
    <location>
        <begin position="26"/>
        <end position="220"/>
    </location>
</feature>
<dbReference type="InterPro" id="IPR010065">
    <property type="entry name" value="AA_ABC_transptr_permease_3TM"/>
</dbReference>
<feature type="transmembrane region" description="Helical" evidence="7">
    <location>
        <begin position="199"/>
        <end position="220"/>
    </location>
</feature>
<proteinExistence type="inferred from homology"/>
<comment type="subcellular location">
    <subcellularLocation>
        <location evidence="1 7">Cell membrane</location>
        <topology evidence="1 7">Multi-pass membrane protein</topology>
    </subcellularLocation>
</comment>
<evidence type="ECO:0000256" key="1">
    <source>
        <dbReference type="ARBA" id="ARBA00004651"/>
    </source>
</evidence>
<dbReference type="PANTHER" id="PTHR30614:SF36">
    <property type="entry name" value="ABC TRANSPORTER MEMBRANE-SPANNING PERMEASE-GLUTAMINE TRANSPORT"/>
    <property type="match status" value="1"/>
</dbReference>
<dbReference type="EMBL" id="JAQLXW010000002">
    <property type="protein sequence ID" value="MDB8002917.1"/>
    <property type="molecule type" value="Genomic_DNA"/>
</dbReference>
<dbReference type="InterPro" id="IPR043429">
    <property type="entry name" value="ArtM/GltK/GlnP/TcyL/YhdX-like"/>
</dbReference>
<reference evidence="10" key="2">
    <citation type="submission" date="2023-01" db="EMBL/GenBank/DDBJ databases">
        <title>Human gut microbiome strain richness.</title>
        <authorList>
            <person name="Chen-Liaw A."/>
        </authorList>
    </citation>
    <scope>NUCLEOTIDE SEQUENCE</scope>
    <source>
        <strain evidence="10">1001283st1_G1_1001283B150217_161031</strain>
    </source>
</reference>
<dbReference type="SUPFAM" id="SSF161098">
    <property type="entry name" value="MetI-like"/>
    <property type="match status" value="1"/>
</dbReference>
<dbReference type="EMBL" id="CZBY01000024">
    <property type="protein sequence ID" value="CUQ91464.1"/>
    <property type="molecule type" value="Genomic_DNA"/>
</dbReference>
<evidence type="ECO:0000256" key="5">
    <source>
        <dbReference type="ARBA" id="ARBA00022989"/>
    </source>
</evidence>
<evidence type="ECO:0000313" key="11">
    <source>
        <dbReference type="Proteomes" id="UP000095662"/>
    </source>
</evidence>
<evidence type="ECO:0000256" key="6">
    <source>
        <dbReference type="ARBA" id="ARBA00023136"/>
    </source>
</evidence>
<reference evidence="9 11" key="1">
    <citation type="submission" date="2015-09" db="EMBL/GenBank/DDBJ databases">
        <authorList>
            <consortium name="Pathogen Informatics"/>
        </authorList>
    </citation>
    <scope>NUCLEOTIDE SEQUENCE [LARGE SCALE GENOMIC DNA]</scope>
    <source>
        <strain evidence="9 11">2789STDY5834928</strain>
    </source>
</reference>
<protein>
    <submittedName>
        <fullName evidence="10">Amino acid ABC transporter permease</fullName>
    </submittedName>
    <submittedName>
        <fullName evidence="9">L-cystine transport system permease protein tcyB</fullName>
    </submittedName>
</protein>
<dbReference type="GO" id="GO:0006865">
    <property type="term" value="P:amino acid transport"/>
    <property type="evidence" value="ECO:0007669"/>
    <property type="project" value="TreeGrafter"/>
</dbReference>
<keyword evidence="6 7" id="KW-0472">Membrane</keyword>